<evidence type="ECO:0000313" key="3">
    <source>
        <dbReference type="Proteomes" id="UP000054477"/>
    </source>
</evidence>
<dbReference type="EMBL" id="KN839102">
    <property type="protein sequence ID" value="KIJ90840.1"/>
    <property type="molecule type" value="Genomic_DNA"/>
</dbReference>
<dbReference type="HOGENOM" id="CLU_1482217_0_0_1"/>
<dbReference type="AlphaFoldDB" id="A0A0C9WHM9"/>
<dbReference type="EMBL" id="KN839002">
    <property type="protein sequence ID" value="KIJ91474.1"/>
    <property type="molecule type" value="Genomic_DNA"/>
</dbReference>
<organism evidence="2 3">
    <name type="scientific">Laccaria amethystina LaAM-08-1</name>
    <dbReference type="NCBI Taxonomy" id="1095629"/>
    <lineage>
        <taxon>Eukaryota</taxon>
        <taxon>Fungi</taxon>
        <taxon>Dikarya</taxon>
        <taxon>Basidiomycota</taxon>
        <taxon>Agaricomycotina</taxon>
        <taxon>Agaricomycetes</taxon>
        <taxon>Agaricomycetidae</taxon>
        <taxon>Agaricales</taxon>
        <taxon>Agaricineae</taxon>
        <taxon>Hydnangiaceae</taxon>
        <taxon>Laccaria</taxon>
    </lineage>
</organism>
<reference evidence="3" key="2">
    <citation type="submission" date="2015-01" db="EMBL/GenBank/DDBJ databases">
        <title>Evolutionary Origins and Diversification of the Mycorrhizal Mutualists.</title>
        <authorList>
            <consortium name="DOE Joint Genome Institute"/>
            <consortium name="Mycorrhizal Genomics Consortium"/>
            <person name="Kohler A."/>
            <person name="Kuo A."/>
            <person name="Nagy L.G."/>
            <person name="Floudas D."/>
            <person name="Copeland A."/>
            <person name="Barry K.W."/>
            <person name="Cichocki N."/>
            <person name="Veneault-Fourrey C."/>
            <person name="LaButti K."/>
            <person name="Lindquist E.A."/>
            <person name="Lipzen A."/>
            <person name="Lundell T."/>
            <person name="Morin E."/>
            <person name="Murat C."/>
            <person name="Riley R."/>
            <person name="Ohm R."/>
            <person name="Sun H."/>
            <person name="Tunlid A."/>
            <person name="Henrissat B."/>
            <person name="Grigoriev I.V."/>
            <person name="Hibbett D.S."/>
            <person name="Martin F."/>
        </authorList>
    </citation>
    <scope>NUCLEOTIDE SEQUENCE [LARGE SCALE GENOMIC DNA]</scope>
    <source>
        <strain evidence="1 3">LaAM-08-1</strain>
    </source>
</reference>
<accession>A0A0C9WHM9</accession>
<sequence>MLVYPPLAEATTPMGKGFWQRIPVVAEMRSRGEWGIHAARFCLRDFGCGSAHGQENEDGVFLSDQVASGPCTPCARRYRESGDGSKSTSTRLIAHAFHAKTGGMKGVVGVAVPLVVVMTNRGPNGAGLGEGWGVCWMYVMFPRQGVLFTWAWMTMVDNADDTSTAPINGLKNDEVVAGAMAQ</sequence>
<evidence type="ECO:0000313" key="2">
    <source>
        <dbReference type="EMBL" id="KIJ91474.1"/>
    </source>
</evidence>
<reference evidence="2 3" key="1">
    <citation type="submission" date="2014-04" db="EMBL/GenBank/DDBJ databases">
        <authorList>
            <consortium name="DOE Joint Genome Institute"/>
            <person name="Kuo A."/>
            <person name="Kohler A."/>
            <person name="Nagy L.G."/>
            <person name="Floudas D."/>
            <person name="Copeland A."/>
            <person name="Barry K.W."/>
            <person name="Cichocki N."/>
            <person name="Veneault-Fourrey C."/>
            <person name="LaButti K."/>
            <person name="Lindquist E.A."/>
            <person name="Lipzen A."/>
            <person name="Lundell T."/>
            <person name="Morin E."/>
            <person name="Murat C."/>
            <person name="Sun H."/>
            <person name="Tunlid A."/>
            <person name="Henrissat B."/>
            <person name="Grigoriev I.V."/>
            <person name="Hibbett D.S."/>
            <person name="Martin F."/>
            <person name="Nordberg H.P."/>
            <person name="Cantor M.N."/>
            <person name="Hua S.X."/>
        </authorList>
    </citation>
    <scope>NUCLEOTIDE SEQUENCE [LARGE SCALE GENOMIC DNA]</scope>
    <source>
        <strain evidence="2 3">LaAM-08-1</strain>
    </source>
</reference>
<proteinExistence type="predicted"/>
<reference evidence="2" key="3">
    <citation type="submission" date="2015-02" db="EMBL/GenBank/DDBJ databases">
        <title>Evolutionary Origins and Diversification of the Mycorrhizal Mutualists.</title>
        <authorList>
            <consortium name="DOE Joint Genome Institute"/>
            <consortium name="Mycorrhizal Genomics Consortium"/>
            <person name="Kohler A."/>
            <person name="Kuo A."/>
            <person name="Nagy L.G."/>
            <person name="Floudas D."/>
            <person name="Copeland A."/>
            <person name="Barry K.W."/>
            <person name="Cichocki N."/>
            <person name="Veneault-Fourrey C."/>
            <person name="LaButti K."/>
            <person name="Lindquist E.A."/>
            <person name="Lipzen A."/>
            <person name="Lundell T."/>
            <person name="Morin E."/>
            <person name="Murat C."/>
            <person name="Riley R."/>
            <person name="Ohm R."/>
            <person name="Sun H."/>
            <person name="Tunlid A."/>
            <person name="Henrissat B."/>
            <person name="Grigoriev I.V."/>
            <person name="Hibbett D.S."/>
            <person name="Martin F."/>
        </authorList>
    </citation>
    <scope>NUCLEOTIDE SEQUENCE</scope>
    <source>
        <strain evidence="2 3">LaAM-08-1</strain>
    </source>
</reference>
<keyword evidence="3" id="KW-1185">Reference proteome</keyword>
<gene>
    <name evidence="2" type="ORF">K443DRAFT_126226</name>
    <name evidence="1" type="ORF">K443DRAFT_657424</name>
</gene>
<name>A0A0C9WHM9_9AGAR</name>
<evidence type="ECO:0000313" key="1">
    <source>
        <dbReference type="EMBL" id="KIJ90840.1"/>
    </source>
</evidence>
<dbReference type="Proteomes" id="UP000054477">
    <property type="component" value="Unassembled WGS sequence"/>
</dbReference>
<protein>
    <submittedName>
        <fullName evidence="2">Uncharacterized protein</fullName>
    </submittedName>
</protein>